<protein>
    <submittedName>
        <fullName evidence="2">Phosphoribosyltransferase</fullName>
    </submittedName>
</protein>
<sequence>MAPQFRDRTEAGQLLAKKLGHYANRSDVVVVALPRGGVPVAYEIAQVLHVGLDICLVRKLGVPDHPELAMGAIASGGARVMNTDIVELLHISDQDVLQVTTAEQAELERRERLYRGDRPVLSVRDQTVILVDDGIATGATMRVAIAALQPQKPRWIVVATPIASPSSSEQLKIQADEMVCLAMPALLRSIGQHYRNFPQTSDQEVCQLLHHGNGV</sequence>
<dbReference type="Gene3D" id="3.30.1310.20">
    <property type="entry name" value="PRTase-like"/>
    <property type="match status" value="1"/>
</dbReference>
<proteinExistence type="predicted"/>
<dbReference type="GO" id="GO:0016757">
    <property type="term" value="F:glycosyltransferase activity"/>
    <property type="evidence" value="ECO:0007669"/>
    <property type="project" value="UniProtKB-KW"/>
</dbReference>
<accession>A0A951QCK2</accession>
<reference evidence="2" key="1">
    <citation type="submission" date="2021-05" db="EMBL/GenBank/DDBJ databases">
        <authorList>
            <person name="Pietrasiak N."/>
            <person name="Ward R."/>
            <person name="Stajich J.E."/>
            <person name="Kurbessoian T."/>
        </authorList>
    </citation>
    <scope>NUCLEOTIDE SEQUENCE</scope>
    <source>
        <strain evidence="2">UHER 2000/2452</strain>
    </source>
</reference>
<dbReference type="AlphaFoldDB" id="A0A951QCK2"/>
<gene>
    <name evidence="2" type="ORF">KME15_14925</name>
</gene>
<evidence type="ECO:0000313" key="3">
    <source>
        <dbReference type="Proteomes" id="UP000757435"/>
    </source>
</evidence>
<evidence type="ECO:0000259" key="1">
    <source>
        <dbReference type="Pfam" id="PF00156"/>
    </source>
</evidence>
<comment type="caution">
    <text evidence="2">The sequence shown here is derived from an EMBL/GenBank/DDBJ whole genome shotgun (WGS) entry which is preliminary data.</text>
</comment>
<keyword evidence="2" id="KW-0808">Transferase</keyword>
<dbReference type="CDD" id="cd06223">
    <property type="entry name" value="PRTases_typeI"/>
    <property type="match status" value="1"/>
</dbReference>
<evidence type="ECO:0000313" key="2">
    <source>
        <dbReference type="EMBL" id="MBW4659965.1"/>
    </source>
</evidence>
<feature type="domain" description="Phosphoribosyltransferase" evidence="1">
    <location>
        <begin position="12"/>
        <end position="178"/>
    </location>
</feature>
<dbReference type="SUPFAM" id="SSF53271">
    <property type="entry name" value="PRTase-like"/>
    <property type="match status" value="1"/>
</dbReference>
<dbReference type="Pfam" id="PF00156">
    <property type="entry name" value="Pribosyltran"/>
    <property type="match status" value="1"/>
</dbReference>
<name>A0A951QCK2_9CYAN</name>
<keyword evidence="2" id="KW-0328">Glycosyltransferase</keyword>
<dbReference type="InterPro" id="IPR000836">
    <property type="entry name" value="PRTase_dom"/>
</dbReference>
<organism evidence="2 3">
    <name type="scientific">Drouetiella hepatica Uher 2000/2452</name>
    <dbReference type="NCBI Taxonomy" id="904376"/>
    <lineage>
        <taxon>Bacteria</taxon>
        <taxon>Bacillati</taxon>
        <taxon>Cyanobacteriota</taxon>
        <taxon>Cyanophyceae</taxon>
        <taxon>Oculatellales</taxon>
        <taxon>Oculatellaceae</taxon>
        <taxon>Drouetiella</taxon>
    </lineage>
</organism>
<reference evidence="2" key="2">
    <citation type="journal article" date="2022" name="Microbiol. Resour. Announc.">
        <title>Metagenome Sequencing to Explore Phylogenomics of Terrestrial Cyanobacteria.</title>
        <authorList>
            <person name="Ward R.D."/>
            <person name="Stajich J.E."/>
            <person name="Johansen J.R."/>
            <person name="Huntemann M."/>
            <person name="Clum A."/>
            <person name="Foster B."/>
            <person name="Foster B."/>
            <person name="Roux S."/>
            <person name="Palaniappan K."/>
            <person name="Varghese N."/>
            <person name="Mukherjee S."/>
            <person name="Reddy T.B.K."/>
            <person name="Daum C."/>
            <person name="Copeland A."/>
            <person name="Chen I.A."/>
            <person name="Ivanova N.N."/>
            <person name="Kyrpides N.C."/>
            <person name="Shapiro N."/>
            <person name="Eloe-Fadrosh E.A."/>
            <person name="Pietrasiak N."/>
        </authorList>
    </citation>
    <scope>NUCLEOTIDE SEQUENCE</scope>
    <source>
        <strain evidence="2">UHER 2000/2452</strain>
    </source>
</reference>
<dbReference type="Proteomes" id="UP000757435">
    <property type="component" value="Unassembled WGS sequence"/>
</dbReference>
<dbReference type="InterPro" id="IPR029057">
    <property type="entry name" value="PRTase-like"/>
</dbReference>
<dbReference type="EMBL" id="JAHHHD010000016">
    <property type="protein sequence ID" value="MBW4659965.1"/>
    <property type="molecule type" value="Genomic_DNA"/>
</dbReference>
<dbReference type="Gene3D" id="3.40.50.2020">
    <property type="match status" value="1"/>
</dbReference>